<dbReference type="Proteomes" id="UP000609064">
    <property type="component" value="Unassembled WGS sequence"/>
</dbReference>
<dbReference type="PANTHER" id="PTHR43228">
    <property type="entry name" value="TWO-COMPONENT RESPONSE REGULATOR"/>
    <property type="match status" value="1"/>
</dbReference>
<proteinExistence type="predicted"/>
<dbReference type="SMART" id="SM00448">
    <property type="entry name" value="REC"/>
    <property type="match status" value="1"/>
</dbReference>
<feature type="modified residue" description="4-aspartylphosphate" evidence="1">
    <location>
        <position position="76"/>
    </location>
</feature>
<organism evidence="3 4">
    <name type="scientific">Emticicia aquatilis</name>
    <dbReference type="NCBI Taxonomy" id="1537369"/>
    <lineage>
        <taxon>Bacteria</taxon>
        <taxon>Pseudomonadati</taxon>
        <taxon>Bacteroidota</taxon>
        <taxon>Cytophagia</taxon>
        <taxon>Cytophagales</taxon>
        <taxon>Leadbetterellaceae</taxon>
        <taxon>Emticicia</taxon>
    </lineage>
</organism>
<gene>
    <name evidence="3" type="ORF">GCM10011514_08120</name>
</gene>
<dbReference type="InterPro" id="IPR001789">
    <property type="entry name" value="Sig_transdc_resp-reg_receiver"/>
</dbReference>
<keyword evidence="1" id="KW-0597">Phosphoprotein</keyword>
<keyword evidence="4" id="KW-1185">Reference proteome</keyword>
<dbReference type="PROSITE" id="PS50110">
    <property type="entry name" value="RESPONSE_REGULATORY"/>
    <property type="match status" value="1"/>
</dbReference>
<reference evidence="3" key="1">
    <citation type="journal article" date="2014" name="Int. J. Syst. Evol. Microbiol.">
        <title>Complete genome sequence of Corynebacterium casei LMG S-19264T (=DSM 44701T), isolated from a smear-ripened cheese.</title>
        <authorList>
            <consortium name="US DOE Joint Genome Institute (JGI-PGF)"/>
            <person name="Walter F."/>
            <person name="Albersmeier A."/>
            <person name="Kalinowski J."/>
            <person name="Ruckert C."/>
        </authorList>
    </citation>
    <scope>NUCLEOTIDE SEQUENCE</scope>
    <source>
        <strain evidence="3">CGMCC 1.15958</strain>
    </source>
</reference>
<dbReference type="Gene3D" id="3.40.50.2300">
    <property type="match status" value="1"/>
</dbReference>
<dbReference type="PANTHER" id="PTHR43228:SF1">
    <property type="entry name" value="TWO-COMPONENT RESPONSE REGULATOR ARR22"/>
    <property type="match status" value="1"/>
</dbReference>
<evidence type="ECO:0000259" key="2">
    <source>
        <dbReference type="PROSITE" id="PS50110"/>
    </source>
</evidence>
<dbReference type="Pfam" id="PF00072">
    <property type="entry name" value="Response_reg"/>
    <property type="match status" value="1"/>
</dbReference>
<feature type="domain" description="Response regulatory" evidence="2">
    <location>
        <begin position="27"/>
        <end position="136"/>
    </location>
</feature>
<dbReference type="SUPFAM" id="SSF52172">
    <property type="entry name" value="CheY-like"/>
    <property type="match status" value="1"/>
</dbReference>
<accession>A0A916YI89</accession>
<dbReference type="AlphaFoldDB" id="A0A916YI89"/>
<sequence>MNAVTNYFSINKYNEMNEDGFKKLYPKALIVDDELDTCLLLGMLLKKFGIPSLKVHTLADGFEKLISEKPQLIFLDNNLPDGTGIERIASFRQQLPNAKLVMITAISSLREQALALGADGFIEKPLDIRKIESVLI</sequence>
<dbReference type="GO" id="GO:0000160">
    <property type="term" value="P:phosphorelay signal transduction system"/>
    <property type="evidence" value="ECO:0007669"/>
    <property type="project" value="InterPro"/>
</dbReference>
<evidence type="ECO:0000313" key="4">
    <source>
        <dbReference type="Proteomes" id="UP000609064"/>
    </source>
</evidence>
<dbReference type="InterPro" id="IPR011006">
    <property type="entry name" value="CheY-like_superfamily"/>
</dbReference>
<evidence type="ECO:0000256" key="1">
    <source>
        <dbReference type="PROSITE-ProRule" id="PRU00169"/>
    </source>
</evidence>
<evidence type="ECO:0000313" key="3">
    <source>
        <dbReference type="EMBL" id="GGD46454.1"/>
    </source>
</evidence>
<dbReference type="InterPro" id="IPR052048">
    <property type="entry name" value="ST_Response_Regulator"/>
</dbReference>
<dbReference type="CDD" id="cd00156">
    <property type="entry name" value="REC"/>
    <property type="match status" value="1"/>
</dbReference>
<name>A0A916YI89_9BACT</name>
<protein>
    <recommendedName>
        <fullName evidence="2">Response regulatory domain-containing protein</fullName>
    </recommendedName>
</protein>
<comment type="caution">
    <text evidence="3">The sequence shown here is derived from an EMBL/GenBank/DDBJ whole genome shotgun (WGS) entry which is preliminary data.</text>
</comment>
<dbReference type="EMBL" id="BMKK01000001">
    <property type="protein sequence ID" value="GGD46454.1"/>
    <property type="molecule type" value="Genomic_DNA"/>
</dbReference>
<reference evidence="3" key="2">
    <citation type="submission" date="2020-09" db="EMBL/GenBank/DDBJ databases">
        <authorList>
            <person name="Sun Q."/>
            <person name="Zhou Y."/>
        </authorList>
    </citation>
    <scope>NUCLEOTIDE SEQUENCE</scope>
    <source>
        <strain evidence="3">CGMCC 1.15958</strain>
    </source>
</reference>